<protein>
    <recommendedName>
        <fullName evidence="1">N-acetyltransferase domain-containing protein</fullName>
    </recommendedName>
</protein>
<dbReference type="InterPro" id="IPR000182">
    <property type="entry name" value="GNAT_dom"/>
</dbReference>
<dbReference type="PROSITE" id="PS51186">
    <property type="entry name" value="GNAT"/>
    <property type="match status" value="1"/>
</dbReference>
<dbReference type="SUPFAM" id="SSF55729">
    <property type="entry name" value="Acyl-CoA N-acyltransferases (Nat)"/>
    <property type="match status" value="1"/>
</dbReference>
<organism evidence="2 3">
    <name type="scientific">Niveibacterium microcysteis</name>
    <dbReference type="NCBI Taxonomy" id="2811415"/>
    <lineage>
        <taxon>Bacteria</taxon>
        <taxon>Pseudomonadati</taxon>
        <taxon>Pseudomonadota</taxon>
        <taxon>Betaproteobacteria</taxon>
        <taxon>Rhodocyclales</taxon>
        <taxon>Rhodocyclaceae</taxon>
        <taxon>Niveibacterium</taxon>
    </lineage>
</organism>
<evidence type="ECO:0000313" key="3">
    <source>
        <dbReference type="Proteomes" id="UP000663570"/>
    </source>
</evidence>
<reference evidence="2 3" key="1">
    <citation type="submission" date="2021-02" db="EMBL/GenBank/DDBJ databases">
        <title>Niveibacterium changnyeongensis HC41.</title>
        <authorList>
            <person name="Kang M."/>
        </authorList>
    </citation>
    <scope>NUCLEOTIDE SEQUENCE [LARGE SCALE GENOMIC DNA]</scope>
    <source>
        <strain evidence="2 3">HC41</strain>
    </source>
</reference>
<evidence type="ECO:0000313" key="2">
    <source>
        <dbReference type="EMBL" id="QSI76529.1"/>
    </source>
</evidence>
<dbReference type="EMBL" id="CP071060">
    <property type="protein sequence ID" value="QSI76529.1"/>
    <property type="molecule type" value="Genomic_DNA"/>
</dbReference>
<dbReference type="RefSeq" id="WP_206254192.1">
    <property type="nucleotide sequence ID" value="NZ_CP071060.1"/>
</dbReference>
<dbReference type="Gene3D" id="3.40.630.30">
    <property type="match status" value="1"/>
</dbReference>
<name>A0ABX7M532_9RHOO</name>
<sequence>MTDPLLPAGCSLRSLDETDLPSLLQLYAAVMAALPDASMFRLAGGPEAFFRGHFGERGESLGVLLDGELVAYGALTLPRAGDRDNYANDVGWPAARAATVALLSAAMVAPEHRRLGLHGVLIDARIARAHALGKPDLLVRAAPANAASRQAVIERGFVLVWLGVQAEGSLRHVFWRPADRPATAPAAGEAVWLDAEDLAAQQQLLATGWIGARVRPGDTAIGFVQAGP</sequence>
<accession>A0ABX7M532</accession>
<gene>
    <name evidence="2" type="ORF">JY500_19035</name>
</gene>
<feature type="domain" description="N-acetyltransferase" evidence="1">
    <location>
        <begin position="10"/>
        <end position="183"/>
    </location>
</feature>
<keyword evidence="3" id="KW-1185">Reference proteome</keyword>
<proteinExistence type="predicted"/>
<dbReference type="Proteomes" id="UP000663570">
    <property type="component" value="Chromosome"/>
</dbReference>
<dbReference type="InterPro" id="IPR016181">
    <property type="entry name" value="Acyl_CoA_acyltransferase"/>
</dbReference>
<evidence type="ECO:0000259" key="1">
    <source>
        <dbReference type="PROSITE" id="PS51186"/>
    </source>
</evidence>